<comment type="subcellular location">
    <subcellularLocation>
        <location evidence="14">Synaptic cell membrane</location>
        <topology evidence="14">Multi-pass membrane protein</topology>
    </subcellularLocation>
</comment>
<dbReference type="FunFam" id="1.20.58.390:FF:000001">
    <property type="entry name" value="Neuronal nicotinic acetylcholine receptor subunit 3"/>
    <property type="match status" value="1"/>
</dbReference>
<keyword evidence="8 18" id="KW-0472">Membrane</keyword>
<keyword evidence="24" id="KW-1185">Reference proteome</keyword>
<dbReference type="InterPro" id="IPR002394">
    <property type="entry name" value="Nicotinic_acetylcholine_rcpt"/>
</dbReference>
<evidence type="ECO:0000256" key="1">
    <source>
        <dbReference type="ARBA" id="ARBA00022448"/>
    </source>
</evidence>
<reference evidence="22" key="1">
    <citation type="submission" date="2020-10" db="EMBL/GenBank/DDBJ databases">
        <title>Feather gene expression reveals the developmental basis of iridescence in African starlings.</title>
        <authorList>
            <person name="Rubenstein D.R."/>
        </authorList>
    </citation>
    <scope>NUCLEOTIDE SEQUENCE</scope>
    <source>
        <strain evidence="22">SS15</strain>
        <tissue evidence="22">Liver</tissue>
    </source>
</reference>
<dbReference type="Gene3D" id="2.70.170.10">
    <property type="entry name" value="Neurotransmitter-gated ion-channel ligand-binding domain"/>
    <property type="match status" value="1"/>
</dbReference>
<evidence type="ECO:0000256" key="15">
    <source>
        <dbReference type="ARBA" id="ARBA00034430"/>
    </source>
</evidence>
<comment type="catalytic activity">
    <reaction evidence="16">
        <text>Na(+)(in) = Na(+)(out)</text>
        <dbReference type="Rhea" id="RHEA:34963"/>
        <dbReference type="ChEBI" id="CHEBI:29101"/>
    </reaction>
</comment>
<dbReference type="EMBL" id="JADDUC010000165">
    <property type="protein sequence ID" value="KAG0116632.1"/>
    <property type="molecule type" value="Genomic_DNA"/>
</dbReference>
<dbReference type="AlphaFoldDB" id="A0A835NIP3"/>
<evidence type="ECO:0000256" key="19">
    <source>
        <dbReference type="SAM" id="MobiDB-lite"/>
    </source>
</evidence>
<reference evidence="23 24" key="2">
    <citation type="journal article" date="2021" name="J. Hered.">
        <title>Feather Gene Expression Elucidates the Developmental Basis of Plumage Iridescence in African Starlings.</title>
        <authorList>
            <person name="Rubenstein D.R."/>
            <person name="Corvelo A."/>
            <person name="MacManes M.D."/>
            <person name="Maia R."/>
            <person name="Narzisi G."/>
            <person name="Rousaki A."/>
            <person name="Vandenabeele P."/>
            <person name="Shawkey M.D."/>
            <person name="Solomon J."/>
        </authorList>
    </citation>
    <scope>NUCLEOTIDE SEQUENCE [LARGE SCALE GENOMIC DNA]</scope>
    <source>
        <strain evidence="23">SS15</strain>
    </source>
</reference>
<organism evidence="22">
    <name type="scientific">Lamprotornis superbus</name>
    <dbReference type="NCBI Taxonomy" id="245042"/>
    <lineage>
        <taxon>Eukaryota</taxon>
        <taxon>Metazoa</taxon>
        <taxon>Chordata</taxon>
        <taxon>Craniata</taxon>
        <taxon>Vertebrata</taxon>
        <taxon>Euteleostomi</taxon>
        <taxon>Archelosauria</taxon>
        <taxon>Archosauria</taxon>
        <taxon>Dinosauria</taxon>
        <taxon>Saurischia</taxon>
        <taxon>Theropoda</taxon>
        <taxon>Coelurosauria</taxon>
        <taxon>Aves</taxon>
        <taxon>Neognathae</taxon>
        <taxon>Neoaves</taxon>
        <taxon>Telluraves</taxon>
        <taxon>Australaves</taxon>
        <taxon>Passeriformes</taxon>
        <taxon>Sturnidae</taxon>
        <taxon>Lamprotornis</taxon>
    </lineage>
</organism>
<protein>
    <recommendedName>
        <fullName evidence="25">Neuronal acetylcholine receptor subunit alpha-6</fullName>
    </recommendedName>
</protein>
<evidence type="ECO:0000259" key="20">
    <source>
        <dbReference type="Pfam" id="PF02931"/>
    </source>
</evidence>
<feature type="compositionally biased region" description="Basic residues" evidence="19">
    <location>
        <begin position="569"/>
        <end position="584"/>
    </location>
</feature>
<evidence type="ECO:0000256" key="4">
    <source>
        <dbReference type="ARBA" id="ARBA00022729"/>
    </source>
</evidence>
<keyword evidence="3 18" id="KW-0812">Transmembrane</keyword>
<keyword evidence="2" id="KW-1003">Cell membrane</keyword>
<dbReference type="CDD" id="cd19064">
    <property type="entry name" value="LGIC_TM_nAChR"/>
    <property type="match status" value="1"/>
</dbReference>
<dbReference type="GO" id="GO:0022848">
    <property type="term" value="F:acetylcholine-gated monoatomic cation-selective channel activity"/>
    <property type="evidence" value="ECO:0007669"/>
    <property type="project" value="InterPro"/>
</dbReference>
<dbReference type="PROSITE" id="PS00236">
    <property type="entry name" value="NEUROTR_ION_CHANNEL"/>
    <property type="match status" value="1"/>
</dbReference>
<dbReference type="Gene3D" id="1.20.58.390">
    <property type="entry name" value="Neurotransmitter-gated ion-channel transmembrane domain"/>
    <property type="match status" value="2"/>
</dbReference>
<comment type="caution">
    <text evidence="22">The sequence shown here is derived from an EMBL/GenBank/DDBJ whole genome shotgun (WGS) entry which is preliminary data.</text>
</comment>
<evidence type="ECO:0000256" key="17">
    <source>
        <dbReference type="ARBA" id="ARBA00036634"/>
    </source>
</evidence>
<dbReference type="InterPro" id="IPR006201">
    <property type="entry name" value="Neur_channel"/>
</dbReference>
<dbReference type="GO" id="GO:0045211">
    <property type="term" value="C:postsynaptic membrane"/>
    <property type="evidence" value="ECO:0007669"/>
    <property type="project" value="InterPro"/>
</dbReference>
<evidence type="ECO:0000313" key="24">
    <source>
        <dbReference type="Proteomes" id="UP000618051"/>
    </source>
</evidence>
<dbReference type="InterPro" id="IPR006202">
    <property type="entry name" value="Neur_chan_lig-bd"/>
</dbReference>
<dbReference type="GO" id="GO:0004888">
    <property type="term" value="F:transmembrane signaling receptor activity"/>
    <property type="evidence" value="ECO:0007669"/>
    <property type="project" value="InterPro"/>
</dbReference>
<keyword evidence="4" id="KW-0732">Signal</keyword>
<feature type="transmembrane region" description="Helical" evidence="18">
    <location>
        <begin position="462"/>
        <end position="484"/>
    </location>
</feature>
<dbReference type="InterPro" id="IPR036719">
    <property type="entry name" value="Neuro-gated_channel_TM_sf"/>
</dbReference>
<dbReference type="InterPro" id="IPR018000">
    <property type="entry name" value="Neurotransmitter_ion_chnl_CS"/>
</dbReference>
<evidence type="ECO:0000313" key="23">
    <source>
        <dbReference type="EMBL" id="KAI1239851.1"/>
    </source>
</evidence>
<evidence type="ECO:0000256" key="16">
    <source>
        <dbReference type="ARBA" id="ARBA00036239"/>
    </source>
</evidence>
<keyword evidence="13 18" id="KW-0407">Ion channel</keyword>
<comment type="catalytic activity">
    <reaction evidence="17">
        <text>Ca(2+)(in) = Ca(2+)(out)</text>
        <dbReference type="Rhea" id="RHEA:29671"/>
        <dbReference type="ChEBI" id="CHEBI:29108"/>
    </reaction>
</comment>
<name>A0A835NIP3_9PASS</name>
<dbReference type="Pfam" id="PF02932">
    <property type="entry name" value="Neur_chan_memb"/>
    <property type="match status" value="1"/>
</dbReference>
<evidence type="ECO:0000256" key="5">
    <source>
        <dbReference type="ARBA" id="ARBA00022989"/>
    </source>
</evidence>
<keyword evidence="9" id="KW-1015">Disulfide bond</keyword>
<feature type="transmembrane region" description="Helical" evidence="18">
    <location>
        <begin position="431"/>
        <end position="455"/>
    </location>
</feature>
<keyword evidence="12" id="KW-1071">Ligand-gated ion channel</keyword>
<dbReference type="SUPFAM" id="SSF90112">
    <property type="entry name" value="Neurotransmitter-gated ion-channel transmembrane pore"/>
    <property type="match status" value="1"/>
</dbReference>
<keyword evidence="10" id="KW-0675">Receptor</keyword>
<proteinExistence type="inferred from homology"/>
<keyword evidence="5 18" id="KW-1133">Transmembrane helix</keyword>
<dbReference type="InterPro" id="IPR006029">
    <property type="entry name" value="Neurotrans-gated_channel_TM"/>
</dbReference>
<evidence type="ECO:0000313" key="22">
    <source>
        <dbReference type="EMBL" id="KAG0116632.1"/>
    </source>
</evidence>
<gene>
    <name evidence="23" type="ORF">IHE44_0011286</name>
    <name evidence="22" type="ORF">IHE44_003808</name>
</gene>
<dbReference type="OrthoDB" id="5975154at2759"/>
<keyword evidence="7 18" id="KW-0406">Ion transport</keyword>
<dbReference type="NCBIfam" id="TIGR00860">
    <property type="entry name" value="LIC"/>
    <property type="match status" value="1"/>
</dbReference>
<feature type="transmembrane region" description="Helical" evidence="18">
    <location>
        <begin position="642"/>
        <end position="660"/>
    </location>
</feature>
<accession>A0A835NIP3</accession>
<feature type="domain" description="Neurotransmitter-gated ion-channel transmembrane" evidence="21">
    <location>
        <begin position="437"/>
        <end position="655"/>
    </location>
</feature>
<dbReference type="FunFam" id="2.70.170.10:FF:000008">
    <property type="entry name" value="Cholinergic receptor nicotinic alpha 6 subunit"/>
    <property type="match status" value="1"/>
</dbReference>
<dbReference type="Pfam" id="PF02931">
    <property type="entry name" value="Neur_chan_LBD"/>
    <property type="match status" value="1"/>
</dbReference>
<evidence type="ECO:0000256" key="18">
    <source>
        <dbReference type="RuleBase" id="RU000687"/>
    </source>
</evidence>
<evidence type="ECO:0000256" key="11">
    <source>
        <dbReference type="ARBA" id="ARBA00023180"/>
    </source>
</evidence>
<evidence type="ECO:0000256" key="3">
    <source>
        <dbReference type="ARBA" id="ARBA00022692"/>
    </source>
</evidence>
<evidence type="ECO:0000256" key="14">
    <source>
        <dbReference type="ARBA" id="ARBA00034099"/>
    </source>
</evidence>
<dbReference type="SUPFAM" id="SSF63712">
    <property type="entry name" value="Nicotinic receptor ligand binding domain-like"/>
    <property type="match status" value="1"/>
</dbReference>
<dbReference type="InterPro" id="IPR036734">
    <property type="entry name" value="Neur_chan_lig-bd_sf"/>
</dbReference>
<evidence type="ECO:0000256" key="7">
    <source>
        <dbReference type="ARBA" id="ARBA00023065"/>
    </source>
</evidence>
<dbReference type="Proteomes" id="UP000618051">
    <property type="component" value="Unassembled WGS sequence"/>
</dbReference>
<evidence type="ECO:0000256" key="12">
    <source>
        <dbReference type="ARBA" id="ARBA00023286"/>
    </source>
</evidence>
<feature type="region of interest" description="Disordered" evidence="19">
    <location>
        <begin position="554"/>
        <end position="584"/>
    </location>
</feature>
<dbReference type="PRINTS" id="PR00252">
    <property type="entry name" value="NRIONCHANNEL"/>
</dbReference>
<evidence type="ECO:0000256" key="2">
    <source>
        <dbReference type="ARBA" id="ARBA00022475"/>
    </source>
</evidence>
<feature type="transmembrane region" description="Helical" evidence="18">
    <location>
        <begin position="496"/>
        <end position="519"/>
    </location>
</feature>
<dbReference type="PRINTS" id="PR00254">
    <property type="entry name" value="NICOTINICR"/>
</dbReference>
<evidence type="ECO:0000256" key="9">
    <source>
        <dbReference type="ARBA" id="ARBA00023157"/>
    </source>
</evidence>
<comment type="catalytic activity">
    <reaction evidence="15">
        <text>K(+)(in) = K(+)(out)</text>
        <dbReference type="Rhea" id="RHEA:29463"/>
        <dbReference type="ChEBI" id="CHEBI:29103"/>
    </reaction>
</comment>
<evidence type="ECO:0000259" key="21">
    <source>
        <dbReference type="Pfam" id="PF02932"/>
    </source>
</evidence>
<evidence type="ECO:0000256" key="10">
    <source>
        <dbReference type="ARBA" id="ARBA00023170"/>
    </source>
</evidence>
<dbReference type="InterPro" id="IPR038050">
    <property type="entry name" value="Neuro_actylchol_rec"/>
</dbReference>
<sequence length="679" mass="79097">MPRLPQITSNLQFARWKDETNYSNKRNNIELRNIFEIVVMWSLGAKREKAKLIRVIFSPAQMGCLLRAHLSDYRHIAKAFLQHQQATKFSMDFTVSLKHIHKFAKILLRLIHGIVKSYKRLKNSSPTKDYYALEEEISHSNLSLTPNGSVIRIANSTRVHAFSSRVQALDFNRSTYTMTATSPRRPVMPHGCVILLATVHHGNINSRRKTPERTLYNTTACESEERLFHKLFSQYNQFIRPVENVSDPVTVYFELAITQLTNVDEVNQIMETNLWLRHIWNDYKLRWDPKQYDGIEFVRVPADKIWKPDIVLYNNAVGDFQVEGKTKALLRYDGMITWTPPAIFKSSCPMDITFFPFDHQNCSLKFGSWTYDKAKIDLLIIGSKVDMNEFWENSEWEIVDASGYKHDIKYNCCEEIYTDITYSFYIRRLPMFYTINLIIPCLFISFLTVLVFYLPSDCGEKVTLCISVLLSLTVFLLVITETIPSTSLVIPLVGEYLLFTMIFVTLSIVITVFVLNIHYRTPTTHTMPKWVKTVFLSLLPKILLMQRPLEQQKKAISRKNKKVSDSKLGKSKHSKHKDTKLHKGQQCRHCDKTTELPTTKRRLSHQSLKWMAEHMEYSPEVKDIISNVEDDWKYVAMVIDRVFLWVFIIICVFGTDPNFMEQFCLSKGKKVTSIVQELL</sequence>
<comment type="similarity">
    <text evidence="18">Belongs to the ligand-gated ion channel (TC 1.A.9) family.</text>
</comment>
<reference evidence="23" key="3">
    <citation type="submission" date="2022-01" db="EMBL/GenBank/DDBJ databases">
        <authorList>
            <person name="Rubenstein D.R."/>
        </authorList>
    </citation>
    <scope>NUCLEOTIDE SEQUENCE</scope>
    <source>
        <strain evidence="23">SS15</strain>
        <tissue evidence="23">Liver</tissue>
    </source>
</reference>
<evidence type="ECO:0008006" key="25">
    <source>
        <dbReference type="Google" id="ProtNLM"/>
    </source>
</evidence>
<keyword evidence="6" id="KW-0770">Synapse</keyword>
<evidence type="ECO:0000256" key="6">
    <source>
        <dbReference type="ARBA" id="ARBA00023018"/>
    </source>
</evidence>
<dbReference type="EMBL" id="JADDUC020000004">
    <property type="protein sequence ID" value="KAI1239851.1"/>
    <property type="molecule type" value="Genomic_DNA"/>
</dbReference>
<keyword evidence="11" id="KW-0325">Glycoprotein</keyword>
<evidence type="ECO:0000256" key="8">
    <source>
        <dbReference type="ARBA" id="ARBA00023136"/>
    </source>
</evidence>
<dbReference type="PANTHER" id="PTHR18945">
    <property type="entry name" value="NEUROTRANSMITTER GATED ION CHANNEL"/>
    <property type="match status" value="1"/>
</dbReference>
<feature type="domain" description="Neurotransmitter-gated ion-channel ligand-binding" evidence="20">
    <location>
        <begin position="224"/>
        <end position="429"/>
    </location>
</feature>
<evidence type="ECO:0000256" key="13">
    <source>
        <dbReference type="ARBA" id="ARBA00023303"/>
    </source>
</evidence>
<keyword evidence="1 18" id="KW-0813">Transport</keyword>